<dbReference type="EMBL" id="JAVHNS010000010">
    <property type="protein sequence ID" value="KAK6342178.1"/>
    <property type="molecule type" value="Genomic_DNA"/>
</dbReference>
<accession>A0AAV9UIK1</accession>
<reference evidence="1 2" key="1">
    <citation type="submission" date="2019-10" db="EMBL/GenBank/DDBJ databases">
        <authorList>
            <person name="Palmer J.M."/>
        </authorList>
    </citation>
    <scope>NUCLEOTIDE SEQUENCE [LARGE SCALE GENOMIC DNA]</scope>
    <source>
        <strain evidence="1 2">TWF730</strain>
    </source>
</reference>
<gene>
    <name evidence="1" type="ORF">TWF730_001657</name>
</gene>
<organism evidence="1 2">
    <name type="scientific">Orbilia blumenaviensis</name>
    <dbReference type="NCBI Taxonomy" id="1796055"/>
    <lineage>
        <taxon>Eukaryota</taxon>
        <taxon>Fungi</taxon>
        <taxon>Dikarya</taxon>
        <taxon>Ascomycota</taxon>
        <taxon>Pezizomycotina</taxon>
        <taxon>Orbiliomycetes</taxon>
        <taxon>Orbiliales</taxon>
        <taxon>Orbiliaceae</taxon>
        <taxon>Orbilia</taxon>
    </lineage>
</organism>
<protein>
    <submittedName>
        <fullName evidence="1">Uncharacterized protein</fullName>
    </submittedName>
</protein>
<proteinExistence type="predicted"/>
<comment type="caution">
    <text evidence="1">The sequence shown here is derived from an EMBL/GenBank/DDBJ whole genome shotgun (WGS) entry which is preliminary data.</text>
</comment>
<evidence type="ECO:0000313" key="1">
    <source>
        <dbReference type="EMBL" id="KAK6342178.1"/>
    </source>
</evidence>
<sequence length="66" mass="7705">MRKRQLYNLNDPHGKVPDKNTFLQVVLHLAQDVLVISEAMLYFEYFIFTFAKTVSAFNSLASFFTQ</sequence>
<evidence type="ECO:0000313" key="2">
    <source>
        <dbReference type="Proteomes" id="UP001373714"/>
    </source>
</evidence>
<dbReference type="AlphaFoldDB" id="A0AAV9UIK1"/>
<keyword evidence="2" id="KW-1185">Reference proteome</keyword>
<dbReference type="Proteomes" id="UP001373714">
    <property type="component" value="Unassembled WGS sequence"/>
</dbReference>
<name>A0AAV9UIK1_9PEZI</name>